<dbReference type="AlphaFoldDB" id="A0A139HRQ6"/>
<protein>
    <submittedName>
        <fullName evidence="2">Uncharacterized protein</fullName>
    </submittedName>
</protein>
<reference evidence="2 3" key="1">
    <citation type="submission" date="2015-07" db="EMBL/GenBank/DDBJ databases">
        <title>Comparative genomics of the Sigatoka disease complex on banana suggests a link between parallel evolutionary changes in Pseudocercospora fijiensis and Pseudocercospora eumusae and increased virulence on the banana host.</title>
        <authorList>
            <person name="Chang T.-C."/>
            <person name="Salvucci A."/>
            <person name="Crous P.W."/>
            <person name="Stergiopoulos I."/>
        </authorList>
    </citation>
    <scope>NUCLEOTIDE SEQUENCE [LARGE SCALE GENOMIC DNA]</scope>
    <source>
        <strain evidence="2 3">CBS 114824</strain>
    </source>
</reference>
<accession>A0A139HRQ6</accession>
<proteinExistence type="predicted"/>
<evidence type="ECO:0000313" key="2">
    <source>
        <dbReference type="EMBL" id="KXT05165.1"/>
    </source>
</evidence>
<sequence>MSRQTAYIILTFTIAVLAMILASQPQLIDSLLMHRFVPSTARAYLRDTKQARHAFTPYQPRPSTFRTAAINMASSKVEDGANCASDINVDPRDSTKDSDGQPLPLPPPTEDEASKLDMSSGGASFKMDHLGPLVVNKDGTLSRIGNWEQMTELEKKNTLRILGKRNQLRKEALQAGDGEQGAEKN</sequence>
<name>A0A139HRQ6_9PEZI</name>
<dbReference type="PANTHER" id="PTHR39474">
    <property type="entry name" value="UNNAMED PRODUCT"/>
    <property type="match status" value="1"/>
</dbReference>
<keyword evidence="3" id="KW-1185">Reference proteome</keyword>
<organism evidence="2 3">
    <name type="scientific">Pseudocercospora eumusae</name>
    <dbReference type="NCBI Taxonomy" id="321146"/>
    <lineage>
        <taxon>Eukaryota</taxon>
        <taxon>Fungi</taxon>
        <taxon>Dikarya</taxon>
        <taxon>Ascomycota</taxon>
        <taxon>Pezizomycotina</taxon>
        <taxon>Dothideomycetes</taxon>
        <taxon>Dothideomycetidae</taxon>
        <taxon>Mycosphaerellales</taxon>
        <taxon>Mycosphaerellaceae</taxon>
        <taxon>Pseudocercospora</taxon>
    </lineage>
</organism>
<dbReference type="EMBL" id="LFZN01000014">
    <property type="protein sequence ID" value="KXT05165.1"/>
    <property type="molecule type" value="Genomic_DNA"/>
</dbReference>
<feature type="region of interest" description="Disordered" evidence="1">
    <location>
        <begin position="81"/>
        <end position="129"/>
    </location>
</feature>
<dbReference type="OrthoDB" id="192611at2759"/>
<dbReference type="Proteomes" id="UP000070133">
    <property type="component" value="Unassembled WGS sequence"/>
</dbReference>
<dbReference type="STRING" id="321146.A0A139HRQ6"/>
<evidence type="ECO:0000256" key="1">
    <source>
        <dbReference type="SAM" id="MobiDB-lite"/>
    </source>
</evidence>
<gene>
    <name evidence="2" type="ORF">AC578_8346</name>
</gene>
<comment type="caution">
    <text evidence="2">The sequence shown here is derived from an EMBL/GenBank/DDBJ whole genome shotgun (WGS) entry which is preliminary data.</text>
</comment>
<dbReference type="PANTHER" id="PTHR39474:SF1">
    <property type="entry name" value="FUNGAL SPECIFIC TRANSCRIPTION FACTOR"/>
    <property type="match status" value="1"/>
</dbReference>
<feature type="compositionally biased region" description="Basic and acidic residues" evidence="1">
    <location>
        <begin position="89"/>
        <end position="99"/>
    </location>
</feature>
<evidence type="ECO:0000313" key="3">
    <source>
        <dbReference type="Proteomes" id="UP000070133"/>
    </source>
</evidence>